<protein>
    <recommendedName>
        <fullName evidence="1">Contractile injection system tube protein N-terminal domain-containing protein</fullName>
    </recommendedName>
</protein>
<evidence type="ECO:0000259" key="1">
    <source>
        <dbReference type="Pfam" id="PF19266"/>
    </source>
</evidence>
<evidence type="ECO:0000313" key="2">
    <source>
        <dbReference type="EMBL" id="MBE5918233.1"/>
    </source>
</evidence>
<accession>A0A927U9W0</accession>
<dbReference type="AlphaFoldDB" id="A0A927U9W0"/>
<reference evidence="2" key="1">
    <citation type="submission" date="2019-04" db="EMBL/GenBank/DDBJ databases">
        <title>Evolution of Biomass-Degrading Anaerobic Consortia Revealed by Metagenomics.</title>
        <authorList>
            <person name="Peng X."/>
        </authorList>
    </citation>
    <scope>NUCLEOTIDE SEQUENCE</scope>
    <source>
        <strain evidence="2">SIG311</strain>
    </source>
</reference>
<dbReference type="Pfam" id="PF19266">
    <property type="entry name" value="CIS_tube"/>
    <property type="match status" value="1"/>
</dbReference>
<organism evidence="2 3">
    <name type="scientific">Pseudobutyrivibrio ruminis</name>
    <dbReference type="NCBI Taxonomy" id="46206"/>
    <lineage>
        <taxon>Bacteria</taxon>
        <taxon>Bacillati</taxon>
        <taxon>Bacillota</taxon>
        <taxon>Clostridia</taxon>
        <taxon>Lachnospirales</taxon>
        <taxon>Lachnospiraceae</taxon>
        <taxon>Pseudobutyrivibrio</taxon>
    </lineage>
</organism>
<sequence length="278" mass="30757">MGIEIFSNVLENAASTALGDVAKAKIRINDDRKRDTAALKEANMVKQKSGGVSKSGVLDASSGSLASQITQKLIQTAGNKKSTKDKYNRELIVQFNPTSLQIRSIGGDDDIQITNYTSKDRGISSGEVNLHVELSFKLIFDQLSITSSFIQDLLNISTSKASSLVAQGINQNVITNKPSVQIIVDAFTAIIRNENTRRLCFEWGEFYYEGVVRRINTTYTMFDILGNPTRAEVALTMYLVDEDSKDTNDYWKDAYYAAFIEGNKTAEAMMKMAEKGLV</sequence>
<comment type="caution">
    <text evidence="2">The sequence shown here is derived from an EMBL/GenBank/DDBJ whole genome shotgun (WGS) entry which is preliminary data.</text>
</comment>
<dbReference type="Proteomes" id="UP000766246">
    <property type="component" value="Unassembled WGS sequence"/>
</dbReference>
<proteinExistence type="predicted"/>
<dbReference type="EMBL" id="SVER01000001">
    <property type="protein sequence ID" value="MBE5918233.1"/>
    <property type="molecule type" value="Genomic_DNA"/>
</dbReference>
<gene>
    <name evidence="2" type="ORF">E7272_00160</name>
</gene>
<name>A0A927U9W0_9FIRM</name>
<feature type="domain" description="Contractile injection system tube protein N-terminal" evidence="1">
    <location>
        <begin position="72"/>
        <end position="243"/>
    </location>
</feature>
<evidence type="ECO:0000313" key="3">
    <source>
        <dbReference type="Proteomes" id="UP000766246"/>
    </source>
</evidence>
<dbReference type="InterPro" id="IPR045361">
    <property type="entry name" value="CIS_tube_prot_N"/>
</dbReference>